<accession>A0A3M7TVP8</accession>
<name>A0A3M7TVP8_9BACI</name>
<reference evidence="1 2" key="1">
    <citation type="submission" date="2018-10" db="EMBL/GenBank/DDBJ databases">
        <title>Bacillus Keqinensis sp. nov., a moderately halophilic bacterium isolated from a saline-alkaline lake.</title>
        <authorList>
            <person name="Wang H."/>
        </authorList>
    </citation>
    <scope>NUCLEOTIDE SEQUENCE [LARGE SCALE GENOMIC DNA]</scope>
    <source>
        <strain evidence="1 2">KQ-3</strain>
    </source>
</reference>
<evidence type="ECO:0000313" key="1">
    <source>
        <dbReference type="EMBL" id="RNA69329.1"/>
    </source>
</evidence>
<organism evidence="1 2">
    <name type="scientific">Alteribacter keqinensis</name>
    <dbReference type="NCBI Taxonomy" id="2483800"/>
    <lineage>
        <taxon>Bacteria</taxon>
        <taxon>Bacillati</taxon>
        <taxon>Bacillota</taxon>
        <taxon>Bacilli</taxon>
        <taxon>Bacillales</taxon>
        <taxon>Bacillaceae</taxon>
        <taxon>Alteribacter</taxon>
    </lineage>
</organism>
<dbReference type="EMBL" id="RHIB01000001">
    <property type="protein sequence ID" value="RNA69329.1"/>
    <property type="molecule type" value="Genomic_DNA"/>
</dbReference>
<protein>
    <submittedName>
        <fullName evidence="1">Uncharacterized protein</fullName>
    </submittedName>
</protein>
<keyword evidence="2" id="KW-1185">Reference proteome</keyword>
<evidence type="ECO:0000313" key="2">
    <source>
        <dbReference type="Proteomes" id="UP000278746"/>
    </source>
</evidence>
<comment type="caution">
    <text evidence="1">The sequence shown here is derived from an EMBL/GenBank/DDBJ whole genome shotgun (WGS) entry which is preliminary data.</text>
</comment>
<dbReference type="AlphaFoldDB" id="A0A3M7TVP8"/>
<dbReference type="Proteomes" id="UP000278746">
    <property type="component" value="Unassembled WGS sequence"/>
</dbReference>
<proteinExistence type="predicted"/>
<sequence>MLIDKERKRAEIKISFIKAYFKNPKGCFCKDCKKDEEAGVPRTSFRSGRQGENLAHRHPAERAGKAGFFCNN</sequence>
<gene>
    <name evidence="1" type="ORF">EBO34_05130</name>
</gene>